<dbReference type="AlphaFoldDB" id="A0A0H2REV5"/>
<dbReference type="EMBL" id="KQ086036">
    <property type="protein sequence ID" value="KLO10092.1"/>
    <property type="molecule type" value="Genomic_DNA"/>
</dbReference>
<evidence type="ECO:0000313" key="3">
    <source>
        <dbReference type="Proteomes" id="UP000053477"/>
    </source>
</evidence>
<dbReference type="InParanoid" id="A0A0H2REV5"/>
<feature type="region of interest" description="Disordered" evidence="1">
    <location>
        <begin position="112"/>
        <end position="168"/>
    </location>
</feature>
<evidence type="ECO:0000313" key="2">
    <source>
        <dbReference type="EMBL" id="KLO10092.1"/>
    </source>
</evidence>
<proteinExistence type="predicted"/>
<reference evidence="2 3" key="1">
    <citation type="submission" date="2015-04" db="EMBL/GenBank/DDBJ databases">
        <title>Complete genome sequence of Schizopora paradoxa KUC8140, a cosmopolitan wood degrader in East Asia.</title>
        <authorList>
            <consortium name="DOE Joint Genome Institute"/>
            <person name="Min B."/>
            <person name="Park H."/>
            <person name="Jang Y."/>
            <person name="Kim J.-J."/>
            <person name="Kim K.H."/>
            <person name="Pangilinan J."/>
            <person name="Lipzen A."/>
            <person name="Riley R."/>
            <person name="Grigoriev I.V."/>
            <person name="Spatafora J.W."/>
            <person name="Choi I.-G."/>
        </authorList>
    </citation>
    <scope>NUCLEOTIDE SEQUENCE [LARGE SCALE GENOMIC DNA]</scope>
    <source>
        <strain evidence="2 3">KUC8140</strain>
    </source>
</reference>
<accession>A0A0H2REV5</accession>
<name>A0A0H2REV5_9AGAM</name>
<sequence length="335" mass="37859">MSTIQGESPFKTFYHSVWKKTTSFVSRLVGANEHFPWPYISGEELSLRITIALWGTIPISFQERLFLKEIWLYKRLRVDGALAHDFLVFAVYDSESIDTSRPIAYVRLEHVPEVDEENENENESKEGGSSVVPTARDNLNSAVAEPKPAPTPEVLSSTDGDSPSPHPILYFPHPGIQVKFSYHETLARALKGEHVSKYHQAVLFAESDHVDPWRLLALASIVGGVASGYNNHDSNLFTKMMLELAARVELLGGKAEEVRRSKSSKVAHPILLPPLKEKPTTSEYDDLYKRAKESFLAKWAELEEKRQNLQNKPEINRLTAENDDLRAQVSSKLFF</sequence>
<dbReference type="Proteomes" id="UP000053477">
    <property type="component" value="Unassembled WGS sequence"/>
</dbReference>
<protein>
    <submittedName>
        <fullName evidence="2">Uncharacterized protein</fullName>
    </submittedName>
</protein>
<evidence type="ECO:0000256" key="1">
    <source>
        <dbReference type="SAM" id="MobiDB-lite"/>
    </source>
</evidence>
<gene>
    <name evidence="2" type="ORF">SCHPADRAFT_907198</name>
</gene>
<organism evidence="2 3">
    <name type="scientific">Schizopora paradoxa</name>
    <dbReference type="NCBI Taxonomy" id="27342"/>
    <lineage>
        <taxon>Eukaryota</taxon>
        <taxon>Fungi</taxon>
        <taxon>Dikarya</taxon>
        <taxon>Basidiomycota</taxon>
        <taxon>Agaricomycotina</taxon>
        <taxon>Agaricomycetes</taxon>
        <taxon>Hymenochaetales</taxon>
        <taxon>Schizoporaceae</taxon>
        <taxon>Schizopora</taxon>
    </lineage>
</organism>
<keyword evidence="3" id="KW-1185">Reference proteome</keyword>